<reference evidence="1" key="3">
    <citation type="submission" date="2012-09" db="EMBL/GenBank/DDBJ databases">
        <authorList>
            <consortium name="VectorBase"/>
        </authorList>
    </citation>
    <scope>NUCLEOTIDE SEQUENCE</scope>
    <source>
        <strain evidence="1">Liverpool</strain>
    </source>
</reference>
<organism evidence="1 2">
    <name type="scientific">Aedes aegypti</name>
    <name type="common">Yellowfever mosquito</name>
    <name type="synonym">Culex aegypti</name>
    <dbReference type="NCBI Taxonomy" id="7159"/>
    <lineage>
        <taxon>Eukaryota</taxon>
        <taxon>Metazoa</taxon>
        <taxon>Ecdysozoa</taxon>
        <taxon>Arthropoda</taxon>
        <taxon>Hexapoda</taxon>
        <taxon>Insecta</taxon>
        <taxon>Pterygota</taxon>
        <taxon>Neoptera</taxon>
        <taxon>Endopterygota</taxon>
        <taxon>Diptera</taxon>
        <taxon>Nematocera</taxon>
        <taxon>Culicoidea</taxon>
        <taxon>Culicidae</taxon>
        <taxon>Culicinae</taxon>
        <taxon>Aedini</taxon>
        <taxon>Aedes</taxon>
        <taxon>Stegomyia</taxon>
    </lineage>
</organism>
<dbReference type="AlphaFoldDB" id="Q179G4"/>
<protein>
    <submittedName>
        <fullName evidence="1">AAEL005658-PA</fullName>
    </submittedName>
</protein>
<dbReference type="EMBL" id="CH477353">
    <property type="protein sequence ID" value="EAT42842.1"/>
    <property type="molecule type" value="Genomic_DNA"/>
</dbReference>
<name>Q179G4_AEDAE</name>
<dbReference type="PaxDb" id="7159-AAEL005658-PA"/>
<accession>Q179G4</accession>
<sequence>MPQMFSAQKLLLTCTNRRITHRKPSENRCLTHQGGGIFALKCQTLFMAV</sequence>
<reference evidence="1" key="1">
    <citation type="submission" date="2005-10" db="EMBL/GenBank/DDBJ databases">
        <authorList>
            <person name="Loftus B.J."/>
            <person name="Nene V.M."/>
            <person name="Hannick L.I."/>
            <person name="Bidwell S."/>
            <person name="Haas B."/>
            <person name="Amedeo P."/>
            <person name="Orvis J."/>
            <person name="Wortman J.R."/>
            <person name="White O.R."/>
            <person name="Salzberg S."/>
            <person name="Shumway M."/>
            <person name="Koo H."/>
            <person name="Zhao Y."/>
            <person name="Holmes M."/>
            <person name="Miller J."/>
            <person name="Schatz M."/>
            <person name="Pop M."/>
            <person name="Pai G."/>
            <person name="Utterback T."/>
            <person name="Rogers Y.-H."/>
            <person name="Kravitz S."/>
            <person name="Fraser C.M."/>
        </authorList>
    </citation>
    <scope>NUCLEOTIDE SEQUENCE</scope>
    <source>
        <strain evidence="1">Liverpool</strain>
    </source>
</reference>
<gene>
    <name evidence="1" type="ORF">AaeL_AAEL005658</name>
</gene>
<reference evidence="1" key="2">
    <citation type="journal article" date="2007" name="Science">
        <title>Genome sequence of Aedes aegypti, a major arbovirus vector.</title>
        <authorList>
            <person name="Nene V."/>
            <person name="Wortman J.R."/>
            <person name="Lawson D."/>
            <person name="Haas B."/>
            <person name="Kodira C."/>
            <person name="Tu Z.J."/>
            <person name="Loftus B."/>
            <person name="Xi Z."/>
            <person name="Megy K."/>
            <person name="Grabherr M."/>
            <person name="Ren Q."/>
            <person name="Zdobnov E.M."/>
            <person name="Lobo N.F."/>
            <person name="Campbell K.S."/>
            <person name="Brown S.E."/>
            <person name="Bonaldo M.F."/>
            <person name="Zhu J."/>
            <person name="Sinkins S.P."/>
            <person name="Hogenkamp D.G."/>
            <person name="Amedeo P."/>
            <person name="Arensburger P."/>
            <person name="Atkinson P.W."/>
            <person name="Bidwell S."/>
            <person name="Biedler J."/>
            <person name="Birney E."/>
            <person name="Bruggner R.V."/>
            <person name="Costas J."/>
            <person name="Coy M.R."/>
            <person name="Crabtree J."/>
            <person name="Crawford M."/>
            <person name="Debruyn B."/>
            <person name="Decaprio D."/>
            <person name="Eiglmeier K."/>
            <person name="Eisenstadt E."/>
            <person name="El-Dorry H."/>
            <person name="Gelbart W.M."/>
            <person name="Gomes S.L."/>
            <person name="Hammond M."/>
            <person name="Hannick L.I."/>
            <person name="Hogan J.R."/>
            <person name="Holmes M.H."/>
            <person name="Jaffe D."/>
            <person name="Johnston J.S."/>
            <person name="Kennedy R.C."/>
            <person name="Koo H."/>
            <person name="Kravitz S."/>
            <person name="Kriventseva E.V."/>
            <person name="Kulp D."/>
            <person name="Labutti K."/>
            <person name="Lee E."/>
            <person name="Li S."/>
            <person name="Lovin D.D."/>
            <person name="Mao C."/>
            <person name="Mauceli E."/>
            <person name="Menck C.F."/>
            <person name="Miller J.R."/>
            <person name="Montgomery P."/>
            <person name="Mori A."/>
            <person name="Nascimento A.L."/>
            <person name="Naveira H.F."/>
            <person name="Nusbaum C."/>
            <person name="O'leary S."/>
            <person name="Orvis J."/>
            <person name="Pertea M."/>
            <person name="Quesneville H."/>
            <person name="Reidenbach K.R."/>
            <person name="Rogers Y.H."/>
            <person name="Roth C.W."/>
            <person name="Schneider J.R."/>
            <person name="Schatz M."/>
            <person name="Shumway M."/>
            <person name="Stanke M."/>
            <person name="Stinson E.O."/>
            <person name="Tubio J.M."/>
            <person name="Vanzee J.P."/>
            <person name="Verjovski-Almeida S."/>
            <person name="Werner D."/>
            <person name="White O."/>
            <person name="Wyder S."/>
            <person name="Zeng Q."/>
            <person name="Zhao Q."/>
            <person name="Zhao Y."/>
            <person name="Hill C.A."/>
            <person name="Raikhel A.S."/>
            <person name="Soares M.B."/>
            <person name="Knudson D.L."/>
            <person name="Lee N.H."/>
            <person name="Galagan J."/>
            <person name="Salzberg S.L."/>
            <person name="Paulsen I.T."/>
            <person name="Dimopoulos G."/>
            <person name="Collins F.H."/>
            <person name="Birren B."/>
            <person name="Fraser-Liggett C.M."/>
            <person name="Severson D.W."/>
        </authorList>
    </citation>
    <scope>NUCLEOTIDE SEQUENCE [LARGE SCALE GENOMIC DNA]</scope>
    <source>
        <strain evidence="1">Liverpool</strain>
    </source>
</reference>
<dbReference type="HOGENOM" id="CLU_3144087_0_0_1"/>
<proteinExistence type="predicted"/>
<evidence type="ECO:0000313" key="1">
    <source>
        <dbReference type="EMBL" id="EAT42842.1"/>
    </source>
</evidence>
<dbReference type="Proteomes" id="UP000682892">
    <property type="component" value="Unassembled WGS sequence"/>
</dbReference>
<evidence type="ECO:0000313" key="2">
    <source>
        <dbReference type="Proteomes" id="UP000682892"/>
    </source>
</evidence>